<reference evidence="1 2" key="1">
    <citation type="journal article" date="2016" name="Nat. Commun.">
        <title>Thousands of microbial genomes shed light on interconnected biogeochemical processes in an aquifer system.</title>
        <authorList>
            <person name="Anantharaman K."/>
            <person name="Brown C.T."/>
            <person name="Hug L.A."/>
            <person name="Sharon I."/>
            <person name="Castelle C.J."/>
            <person name="Probst A.J."/>
            <person name="Thomas B.C."/>
            <person name="Singh A."/>
            <person name="Wilkins M.J."/>
            <person name="Karaoz U."/>
            <person name="Brodie E.L."/>
            <person name="Williams K.H."/>
            <person name="Hubbard S.S."/>
            <person name="Banfield J.F."/>
        </authorList>
    </citation>
    <scope>NUCLEOTIDE SEQUENCE [LARGE SCALE GENOMIC DNA]</scope>
</reference>
<organism evidence="1 2">
    <name type="scientific">Candidatus Komeilibacteria bacterium RIFCSPHIGHO2_01_FULL_52_14</name>
    <dbReference type="NCBI Taxonomy" id="1798549"/>
    <lineage>
        <taxon>Bacteria</taxon>
        <taxon>Candidatus Komeiliibacteriota</taxon>
    </lineage>
</organism>
<gene>
    <name evidence="1" type="ORF">A2677_01175</name>
</gene>
<dbReference type="AlphaFoldDB" id="A0A1G2BKV5"/>
<protein>
    <submittedName>
        <fullName evidence="1">Uncharacterized protein</fullName>
    </submittedName>
</protein>
<dbReference type="Proteomes" id="UP000177817">
    <property type="component" value="Unassembled WGS sequence"/>
</dbReference>
<comment type="caution">
    <text evidence="1">The sequence shown here is derived from an EMBL/GenBank/DDBJ whole genome shotgun (WGS) entry which is preliminary data.</text>
</comment>
<evidence type="ECO:0000313" key="2">
    <source>
        <dbReference type="Proteomes" id="UP000177817"/>
    </source>
</evidence>
<proteinExistence type="predicted"/>
<sequence length="117" mass="13123">MKVRLFLSPGIKEWPGGLLVKSPKFTTAIRERGVIFERELWDGQMAMVPSTERIVIVITLGLIQRMGENWKWFAGWCGSVGHLLFLANDITVALDGECSIEGSADRIEMFFDSLPGH</sequence>
<accession>A0A1G2BKV5</accession>
<dbReference type="EMBL" id="MHKK01000023">
    <property type="protein sequence ID" value="OGY89824.1"/>
    <property type="molecule type" value="Genomic_DNA"/>
</dbReference>
<name>A0A1G2BKV5_9BACT</name>
<evidence type="ECO:0000313" key="1">
    <source>
        <dbReference type="EMBL" id="OGY89824.1"/>
    </source>
</evidence>